<dbReference type="GO" id="GO:0036222">
    <property type="term" value="F:XTP diphosphatase activity"/>
    <property type="evidence" value="ECO:0007669"/>
    <property type="project" value="UniProtKB-UniRule"/>
</dbReference>
<dbReference type="KEGG" id="xbc:ELE36_02815"/>
<evidence type="ECO:0000256" key="11">
    <source>
        <dbReference type="RuleBase" id="RU003781"/>
    </source>
</evidence>
<keyword evidence="7 10" id="KW-0546">Nucleotide metabolism</keyword>
<protein>
    <recommendedName>
        <fullName evidence="10">dITP/XTP pyrophosphatase</fullName>
        <ecNumber evidence="10">3.6.1.66</ecNumber>
    </recommendedName>
    <alternativeName>
        <fullName evidence="10">Non-canonical purine NTP pyrophosphatase</fullName>
    </alternativeName>
    <alternativeName>
        <fullName evidence="10">Non-standard purine NTP pyrophosphatase</fullName>
    </alternativeName>
    <alternativeName>
        <fullName evidence="10">Nucleoside-triphosphate diphosphatase</fullName>
    </alternativeName>
    <alternativeName>
        <fullName evidence="10">Nucleoside-triphosphate pyrophosphatase</fullName>
        <shortName evidence="10">NTPase</shortName>
    </alternativeName>
</protein>
<evidence type="ECO:0000256" key="10">
    <source>
        <dbReference type="HAMAP-Rule" id="MF_01405"/>
    </source>
</evidence>
<dbReference type="PANTHER" id="PTHR11067">
    <property type="entry name" value="INOSINE TRIPHOSPHATE PYROPHOSPHATASE/HAM1 PROTEIN"/>
    <property type="match status" value="1"/>
</dbReference>
<dbReference type="GO" id="GO:0035870">
    <property type="term" value="F:dITP diphosphatase activity"/>
    <property type="evidence" value="ECO:0007669"/>
    <property type="project" value="UniProtKB-UniRule"/>
</dbReference>
<evidence type="ECO:0000256" key="1">
    <source>
        <dbReference type="ARBA" id="ARBA00008023"/>
    </source>
</evidence>
<dbReference type="GO" id="GO:0036220">
    <property type="term" value="F:ITP diphosphatase activity"/>
    <property type="evidence" value="ECO:0007669"/>
    <property type="project" value="UniProtKB-UniRule"/>
</dbReference>
<dbReference type="InterPro" id="IPR029001">
    <property type="entry name" value="ITPase-like_fam"/>
</dbReference>
<name>A0A411HFX4_9GAMM</name>
<evidence type="ECO:0000256" key="4">
    <source>
        <dbReference type="ARBA" id="ARBA00022741"/>
    </source>
</evidence>
<dbReference type="SUPFAM" id="SSF52972">
    <property type="entry name" value="ITPase-like"/>
    <property type="match status" value="1"/>
</dbReference>
<dbReference type="GO" id="GO:0046872">
    <property type="term" value="F:metal ion binding"/>
    <property type="evidence" value="ECO:0007669"/>
    <property type="project" value="UniProtKB-KW"/>
</dbReference>
<keyword evidence="3 10" id="KW-0479">Metal-binding</keyword>
<dbReference type="GO" id="GO:0000166">
    <property type="term" value="F:nucleotide binding"/>
    <property type="evidence" value="ECO:0007669"/>
    <property type="project" value="UniProtKB-KW"/>
</dbReference>
<keyword evidence="6 10" id="KW-0460">Magnesium</keyword>
<evidence type="ECO:0000256" key="9">
    <source>
        <dbReference type="ARBA" id="ARBA00052017"/>
    </source>
</evidence>
<feature type="active site" description="Proton acceptor" evidence="10">
    <location>
        <position position="73"/>
    </location>
</feature>
<dbReference type="EMBL" id="CP035704">
    <property type="protein sequence ID" value="QBB69392.1"/>
    <property type="molecule type" value="Genomic_DNA"/>
</dbReference>
<evidence type="ECO:0000256" key="6">
    <source>
        <dbReference type="ARBA" id="ARBA00022842"/>
    </source>
</evidence>
<feature type="binding site" evidence="10">
    <location>
        <position position="74"/>
    </location>
    <ligand>
        <name>substrate</name>
    </ligand>
</feature>
<evidence type="ECO:0000313" key="12">
    <source>
        <dbReference type="EMBL" id="QBB69392.1"/>
    </source>
</evidence>
<dbReference type="AlphaFoldDB" id="A0A411HFX4"/>
<dbReference type="CDD" id="cd00515">
    <property type="entry name" value="HAM1"/>
    <property type="match status" value="1"/>
</dbReference>
<evidence type="ECO:0000256" key="5">
    <source>
        <dbReference type="ARBA" id="ARBA00022801"/>
    </source>
</evidence>
<dbReference type="EC" id="3.6.1.66" evidence="10"/>
<dbReference type="HAMAP" id="MF_01405">
    <property type="entry name" value="Non_canon_purine_NTPase"/>
    <property type="match status" value="1"/>
</dbReference>
<sequence>MTTADNRIVLASSNPGKLAEIRELLADLPYNLVAQAELGITEIPETGFTFVENALLKARNASRLSGLPALSDDSGLLVDVLNGAPGLKSARYAGEKATPANNNAKLVEALKGVPALQRSAQFYCVIVFLRHARDPAPLICQGVWHGRILEEPRGTGGFGYDSLFLEPGLEQTAAEMEAAMKNLVSHRSRALADLRSGLARR</sequence>
<comment type="catalytic activity">
    <reaction evidence="8 10">
        <text>dITP + H2O = dIMP + diphosphate + H(+)</text>
        <dbReference type="Rhea" id="RHEA:28342"/>
        <dbReference type="ChEBI" id="CHEBI:15377"/>
        <dbReference type="ChEBI" id="CHEBI:15378"/>
        <dbReference type="ChEBI" id="CHEBI:33019"/>
        <dbReference type="ChEBI" id="CHEBI:61194"/>
        <dbReference type="ChEBI" id="CHEBI:61382"/>
        <dbReference type="EC" id="3.6.1.66"/>
    </reaction>
</comment>
<keyword evidence="5 10" id="KW-0378">Hydrolase</keyword>
<keyword evidence="4 10" id="KW-0547">Nucleotide-binding</keyword>
<gene>
    <name evidence="12" type="primary">rdgB</name>
    <name evidence="12" type="ORF">ELE36_02815</name>
</gene>
<feature type="binding site" evidence="10">
    <location>
        <position position="181"/>
    </location>
    <ligand>
        <name>substrate</name>
    </ligand>
</feature>
<dbReference type="InterPro" id="IPR002637">
    <property type="entry name" value="RdgB/HAM1"/>
</dbReference>
<comment type="cofactor">
    <cofactor evidence="10">
        <name>Mg(2+)</name>
        <dbReference type="ChEBI" id="CHEBI:18420"/>
    </cofactor>
    <text evidence="10">Binds 1 Mg(2+) ion per subunit.</text>
</comment>
<accession>A0A411HFX4</accession>
<dbReference type="GO" id="GO:0017111">
    <property type="term" value="F:ribonucleoside triphosphate phosphatase activity"/>
    <property type="evidence" value="ECO:0007669"/>
    <property type="project" value="InterPro"/>
</dbReference>
<comment type="catalytic activity">
    <reaction evidence="9 10">
        <text>XTP + H2O = XMP + diphosphate + H(+)</text>
        <dbReference type="Rhea" id="RHEA:28610"/>
        <dbReference type="ChEBI" id="CHEBI:15377"/>
        <dbReference type="ChEBI" id="CHEBI:15378"/>
        <dbReference type="ChEBI" id="CHEBI:33019"/>
        <dbReference type="ChEBI" id="CHEBI:57464"/>
        <dbReference type="ChEBI" id="CHEBI:61314"/>
        <dbReference type="EC" id="3.6.1.66"/>
    </reaction>
</comment>
<evidence type="ECO:0000256" key="7">
    <source>
        <dbReference type="ARBA" id="ARBA00023080"/>
    </source>
</evidence>
<dbReference type="OrthoDB" id="9807456at2"/>
<proteinExistence type="inferred from homology"/>
<dbReference type="Proteomes" id="UP000291562">
    <property type="component" value="Chromosome"/>
</dbReference>
<organism evidence="12 13">
    <name type="scientific">Pseudolysobacter antarcticus</name>
    <dbReference type="NCBI Taxonomy" id="2511995"/>
    <lineage>
        <taxon>Bacteria</taxon>
        <taxon>Pseudomonadati</taxon>
        <taxon>Pseudomonadota</taxon>
        <taxon>Gammaproteobacteria</taxon>
        <taxon>Lysobacterales</taxon>
        <taxon>Rhodanobacteraceae</taxon>
        <taxon>Pseudolysobacter</taxon>
    </lineage>
</organism>
<feature type="binding site" evidence="10">
    <location>
        <begin position="186"/>
        <end position="187"/>
    </location>
    <ligand>
        <name>substrate</name>
    </ligand>
</feature>
<dbReference type="Gene3D" id="3.90.950.10">
    <property type="match status" value="1"/>
</dbReference>
<dbReference type="GO" id="GO:0009146">
    <property type="term" value="P:purine nucleoside triphosphate catabolic process"/>
    <property type="evidence" value="ECO:0007669"/>
    <property type="project" value="UniProtKB-UniRule"/>
</dbReference>
<dbReference type="PANTHER" id="PTHR11067:SF9">
    <property type="entry name" value="INOSINE TRIPHOSPHATE PYROPHOSPHATASE"/>
    <property type="match status" value="1"/>
</dbReference>
<feature type="binding site" evidence="10">
    <location>
        <position position="73"/>
    </location>
    <ligand>
        <name>Mg(2+)</name>
        <dbReference type="ChEBI" id="CHEBI:18420"/>
    </ligand>
</feature>
<feature type="binding site" evidence="10">
    <location>
        <begin position="12"/>
        <end position="17"/>
    </location>
    <ligand>
        <name>substrate</name>
    </ligand>
</feature>
<dbReference type="FunFam" id="3.90.950.10:FF:000001">
    <property type="entry name" value="dITP/XTP pyrophosphatase"/>
    <property type="match status" value="1"/>
</dbReference>
<comment type="catalytic activity">
    <reaction evidence="10">
        <text>ITP + H2O = IMP + diphosphate + H(+)</text>
        <dbReference type="Rhea" id="RHEA:29399"/>
        <dbReference type="ChEBI" id="CHEBI:15377"/>
        <dbReference type="ChEBI" id="CHEBI:15378"/>
        <dbReference type="ChEBI" id="CHEBI:33019"/>
        <dbReference type="ChEBI" id="CHEBI:58053"/>
        <dbReference type="ChEBI" id="CHEBI:61402"/>
        <dbReference type="EC" id="3.6.1.66"/>
    </reaction>
</comment>
<comment type="caution">
    <text evidence="10">Lacks conserved residue(s) required for the propagation of feature annotation.</text>
</comment>
<comment type="function">
    <text evidence="10">Pyrophosphatase that catalyzes the hydrolysis of nucleoside triphosphates to their monophosphate derivatives, with a high preference for the non-canonical purine nucleotides XTP (xanthosine triphosphate), dITP (deoxyinosine triphosphate) and ITP. Seems to function as a house-cleaning enzyme that removes non-canonical purine nucleotides from the nucleotide pool, thus preventing their incorporation into DNA/RNA and avoiding chromosomal lesions.</text>
</comment>
<feature type="binding site" evidence="10">
    <location>
        <begin position="158"/>
        <end position="161"/>
    </location>
    <ligand>
        <name>substrate</name>
    </ligand>
</feature>
<dbReference type="InterPro" id="IPR020922">
    <property type="entry name" value="dITP/XTP_pyrophosphatase"/>
</dbReference>
<reference evidence="12 13" key="1">
    <citation type="submission" date="2019-01" db="EMBL/GenBank/DDBJ databases">
        <title>Pseudolysobacter antarctica gen. nov., sp. nov., isolated from Fildes Peninsula, Antarctica.</title>
        <authorList>
            <person name="Wei Z."/>
            <person name="Peng F."/>
        </authorList>
    </citation>
    <scope>NUCLEOTIDE SEQUENCE [LARGE SCALE GENOMIC DNA]</scope>
    <source>
        <strain evidence="12 13">AQ6-296</strain>
    </source>
</reference>
<comment type="similarity">
    <text evidence="1 10 11">Belongs to the HAM1 NTPase family.</text>
</comment>
<evidence type="ECO:0000256" key="3">
    <source>
        <dbReference type="ARBA" id="ARBA00022723"/>
    </source>
</evidence>
<dbReference type="GO" id="GO:0009117">
    <property type="term" value="P:nucleotide metabolic process"/>
    <property type="evidence" value="ECO:0007669"/>
    <property type="project" value="UniProtKB-KW"/>
</dbReference>
<dbReference type="Pfam" id="PF01725">
    <property type="entry name" value="Ham1p_like"/>
    <property type="match status" value="1"/>
</dbReference>
<dbReference type="GO" id="GO:0005829">
    <property type="term" value="C:cytosol"/>
    <property type="evidence" value="ECO:0007669"/>
    <property type="project" value="TreeGrafter"/>
</dbReference>
<dbReference type="RefSeq" id="WP_129831648.1">
    <property type="nucleotide sequence ID" value="NZ_CP035704.1"/>
</dbReference>
<keyword evidence="13" id="KW-1185">Reference proteome</keyword>
<dbReference type="NCBIfam" id="TIGR00042">
    <property type="entry name" value="RdgB/HAM1 family non-canonical purine NTP pyrophosphatase"/>
    <property type="match status" value="1"/>
</dbReference>
<evidence type="ECO:0000256" key="8">
    <source>
        <dbReference type="ARBA" id="ARBA00051875"/>
    </source>
</evidence>
<evidence type="ECO:0000256" key="2">
    <source>
        <dbReference type="ARBA" id="ARBA00011738"/>
    </source>
</evidence>
<evidence type="ECO:0000313" key="13">
    <source>
        <dbReference type="Proteomes" id="UP000291562"/>
    </source>
</evidence>
<comment type="subunit">
    <text evidence="2 10">Homodimer.</text>
</comment>